<feature type="transmembrane region" description="Helical" evidence="7">
    <location>
        <begin position="304"/>
        <end position="323"/>
    </location>
</feature>
<accession>A0ABP0BBC3</accession>
<feature type="transmembrane region" description="Helical" evidence="7">
    <location>
        <begin position="113"/>
        <end position="130"/>
    </location>
</feature>
<feature type="transmembrane region" description="Helical" evidence="7">
    <location>
        <begin position="167"/>
        <end position="187"/>
    </location>
</feature>
<dbReference type="EMBL" id="CAWUHC010000018">
    <property type="protein sequence ID" value="CAK7216880.1"/>
    <property type="molecule type" value="Genomic_DNA"/>
</dbReference>
<feature type="transmembrane region" description="Helical" evidence="7">
    <location>
        <begin position="458"/>
        <end position="480"/>
    </location>
</feature>
<dbReference type="InterPro" id="IPR011701">
    <property type="entry name" value="MFS"/>
</dbReference>
<keyword evidence="2" id="KW-0813">Transport</keyword>
<keyword evidence="4 7" id="KW-1133">Transmembrane helix</keyword>
<evidence type="ECO:0000256" key="1">
    <source>
        <dbReference type="ARBA" id="ARBA00004141"/>
    </source>
</evidence>
<keyword evidence="5 7" id="KW-0472">Membrane</keyword>
<dbReference type="InterPro" id="IPR036259">
    <property type="entry name" value="MFS_trans_sf"/>
</dbReference>
<feature type="transmembrane region" description="Helical" evidence="7">
    <location>
        <begin position="395"/>
        <end position="414"/>
    </location>
</feature>
<feature type="transmembrane region" description="Helical" evidence="7">
    <location>
        <begin position="365"/>
        <end position="383"/>
    </location>
</feature>
<dbReference type="SUPFAM" id="SSF103473">
    <property type="entry name" value="MFS general substrate transporter"/>
    <property type="match status" value="1"/>
</dbReference>
<keyword evidence="9" id="KW-1185">Reference proteome</keyword>
<proteinExistence type="predicted"/>
<dbReference type="PANTHER" id="PTHR43791">
    <property type="entry name" value="PERMEASE-RELATED"/>
    <property type="match status" value="1"/>
</dbReference>
<evidence type="ECO:0000313" key="9">
    <source>
        <dbReference type="Proteomes" id="UP001642406"/>
    </source>
</evidence>
<evidence type="ECO:0000256" key="5">
    <source>
        <dbReference type="ARBA" id="ARBA00023136"/>
    </source>
</evidence>
<evidence type="ECO:0000256" key="2">
    <source>
        <dbReference type="ARBA" id="ARBA00022448"/>
    </source>
</evidence>
<evidence type="ECO:0008006" key="10">
    <source>
        <dbReference type="Google" id="ProtNLM"/>
    </source>
</evidence>
<feature type="region of interest" description="Disordered" evidence="6">
    <location>
        <begin position="1"/>
        <end position="23"/>
    </location>
</feature>
<feature type="transmembrane region" description="Helical" evidence="7">
    <location>
        <begin position="58"/>
        <end position="83"/>
    </location>
</feature>
<name>A0ABP0BBC3_9PEZI</name>
<comment type="subcellular location">
    <subcellularLocation>
        <location evidence="1">Membrane</location>
        <topology evidence="1">Multi-pass membrane protein</topology>
    </subcellularLocation>
</comment>
<feature type="transmembrane region" description="Helical" evidence="7">
    <location>
        <begin position="426"/>
        <end position="446"/>
    </location>
</feature>
<evidence type="ECO:0000256" key="4">
    <source>
        <dbReference type="ARBA" id="ARBA00022989"/>
    </source>
</evidence>
<organism evidence="8 9">
    <name type="scientific">Sporothrix bragantina</name>
    <dbReference type="NCBI Taxonomy" id="671064"/>
    <lineage>
        <taxon>Eukaryota</taxon>
        <taxon>Fungi</taxon>
        <taxon>Dikarya</taxon>
        <taxon>Ascomycota</taxon>
        <taxon>Pezizomycotina</taxon>
        <taxon>Sordariomycetes</taxon>
        <taxon>Sordariomycetidae</taxon>
        <taxon>Ophiostomatales</taxon>
        <taxon>Ophiostomataceae</taxon>
        <taxon>Sporothrix</taxon>
    </lineage>
</organism>
<feature type="transmembrane region" description="Helical" evidence="7">
    <location>
        <begin position="231"/>
        <end position="251"/>
    </location>
</feature>
<dbReference type="Proteomes" id="UP001642406">
    <property type="component" value="Unassembled WGS sequence"/>
</dbReference>
<sequence>MSTKDASMPTHIESSPGMEKQGNVSAGGDDGLAFVLENGQDAWTEEEEKRVLRKIDSIILPLLFIAALFLYADAQAYGIAAIFGLVQDLGLYSLSVVDGAVVLDLSRYSMTACIYYLGAVAGMYPLLLLAQRLPIGRFLGGFIIFIGTLALLTITCHDYAGILTLRFFFGFQSVLTPLCIIITAMWWKTSEQPLRTGVWSGGAAIGNLCGQAIDLGAIHIGGVYAASPWKWLYVVLGSIALGLGAVVFAIFPNGPTRCWFLNDRERMIAVNRLLANNTGIHTKKFKRAQFVEVFKDPQTYCLSIYNFAFAFANSALGSFGGLLTSSFGYSNTQSLQLLMPASAVAIVSIAISAKITINRFQNRRVLISTLFILPSIAGNALLWKASRTNKGALLAGLYMSAIFYGVLPAMSAIASANIAGHTKKTTLNSVTAIFAACGSFAGPWAYKGSEEAEGYPTAQTVLMSLFAICAVTMGVLEFCYRRRNRIKALKLAELPAEARDPLMGFRDMTDFENPLFVYTT</sequence>
<keyword evidence="3 7" id="KW-0812">Transmembrane</keyword>
<evidence type="ECO:0000256" key="3">
    <source>
        <dbReference type="ARBA" id="ARBA00022692"/>
    </source>
</evidence>
<protein>
    <recommendedName>
        <fullName evidence="10">Major facilitator superfamily (MFS) profile domain-containing protein</fullName>
    </recommendedName>
</protein>
<gene>
    <name evidence="8" type="ORF">SBRCBS47491_002980</name>
</gene>
<dbReference type="PANTHER" id="PTHR43791:SF97">
    <property type="entry name" value="ALLANTOATE TRANSPORTER, PUTATIVE (AFU_ORTHOLOGUE AFUA_1G14700)-RELATED"/>
    <property type="match status" value="1"/>
</dbReference>
<feature type="transmembrane region" description="Helical" evidence="7">
    <location>
        <begin position="335"/>
        <end position="353"/>
    </location>
</feature>
<reference evidence="8 9" key="1">
    <citation type="submission" date="2024-01" db="EMBL/GenBank/DDBJ databases">
        <authorList>
            <person name="Allen C."/>
            <person name="Tagirdzhanova G."/>
        </authorList>
    </citation>
    <scope>NUCLEOTIDE SEQUENCE [LARGE SCALE GENOMIC DNA]</scope>
</reference>
<evidence type="ECO:0000256" key="6">
    <source>
        <dbReference type="SAM" id="MobiDB-lite"/>
    </source>
</evidence>
<feature type="transmembrane region" description="Helical" evidence="7">
    <location>
        <begin position="136"/>
        <end position="155"/>
    </location>
</feature>
<comment type="caution">
    <text evidence="8">The sequence shown here is derived from an EMBL/GenBank/DDBJ whole genome shotgun (WGS) entry which is preliminary data.</text>
</comment>
<dbReference type="Gene3D" id="1.20.1250.20">
    <property type="entry name" value="MFS general substrate transporter like domains"/>
    <property type="match status" value="2"/>
</dbReference>
<dbReference type="Pfam" id="PF07690">
    <property type="entry name" value="MFS_1"/>
    <property type="match status" value="1"/>
</dbReference>
<evidence type="ECO:0000256" key="7">
    <source>
        <dbReference type="SAM" id="Phobius"/>
    </source>
</evidence>
<evidence type="ECO:0000313" key="8">
    <source>
        <dbReference type="EMBL" id="CAK7216880.1"/>
    </source>
</evidence>